<reference evidence="3" key="1">
    <citation type="journal article" date="2019" name="Int. J. Syst. Evol. Microbiol.">
        <title>The Global Catalogue of Microorganisms (GCM) 10K type strain sequencing project: providing services to taxonomists for standard genome sequencing and annotation.</title>
        <authorList>
            <consortium name="The Broad Institute Genomics Platform"/>
            <consortium name="The Broad Institute Genome Sequencing Center for Infectious Disease"/>
            <person name="Wu L."/>
            <person name="Ma J."/>
        </authorList>
    </citation>
    <scope>NUCLEOTIDE SEQUENCE [LARGE SCALE GENOMIC DNA]</scope>
    <source>
        <strain evidence="3">CGMCC 4.7330</strain>
    </source>
</reference>
<dbReference type="SMART" id="SM00530">
    <property type="entry name" value="HTH_XRE"/>
    <property type="match status" value="1"/>
</dbReference>
<dbReference type="Proteomes" id="UP001595696">
    <property type="component" value="Unassembled WGS sequence"/>
</dbReference>
<keyword evidence="3" id="KW-1185">Reference proteome</keyword>
<dbReference type="Gene3D" id="1.10.260.40">
    <property type="entry name" value="lambda repressor-like DNA-binding domains"/>
    <property type="match status" value="1"/>
</dbReference>
<name>A0ABV8DME5_9NOCA</name>
<evidence type="ECO:0000313" key="2">
    <source>
        <dbReference type="EMBL" id="MFC3961227.1"/>
    </source>
</evidence>
<dbReference type="InterPro" id="IPR001387">
    <property type="entry name" value="Cro/C1-type_HTH"/>
</dbReference>
<dbReference type="RefSeq" id="WP_378610985.1">
    <property type="nucleotide sequence ID" value="NZ_JBHSAX010000004.1"/>
</dbReference>
<dbReference type="SUPFAM" id="SSF47413">
    <property type="entry name" value="lambda repressor-like DNA-binding domains"/>
    <property type="match status" value="1"/>
</dbReference>
<dbReference type="CDD" id="cd00093">
    <property type="entry name" value="HTH_XRE"/>
    <property type="match status" value="1"/>
</dbReference>
<dbReference type="InterPro" id="IPR010982">
    <property type="entry name" value="Lambda_DNA-bd_dom_sf"/>
</dbReference>
<dbReference type="EMBL" id="JBHSAX010000004">
    <property type="protein sequence ID" value="MFC3961227.1"/>
    <property type="molecule type" value="Genomic_DNA"/>
</dbReference>
<organism evidence="2 3">
    <name type="scientific">Nocardia jiangsuensis</name>
    <dbReference type="NCBI Taxonomy" id="1691563"/>
    <lineage>
        <taxon>Bacteria</taxon>
        <taxon>Bacillati</taxon>
        <taxon>Actinomycetota</taxon>
        <taxon>Actinomycetes</taxon>
        <taxon>Mycobacteriales</taxon>
        <taxon>Nocardiaceae</taxon>
        <taxon>Nocardia</taxon>
    </lineage>
</organism>
<evidence type="ECO:0000259" key="1">
    <source>
        <dbReference type="PROSITE" id="PS50943"/>
    </source>
</evidence>
<protein>
    <submittedName>
        <fullName evidence="2">Helix-turn-helix domain-containing protein</fullName>
    </submittedName>
</protein>
<evidence type="ECO:0000313" key="3">
    <source>
        <dbReference type="Proteomes" id="UP001595696"/>
    </source>
</evidence>
<comment type="caution">
    <text evidence="2">The sequence shown here is derived from an EMBL/GenBank/DDBJ whole genome shotgun (WGS) entry which is preliminary data.</text>
</comment>
<dbReference type="Pfam" id="PF13560">
    <property type="entry name" value="HTH_31"/>
    <property type="match status" value="1"/>
</dbReference>
<dbReference type="PROSITE" id="PS50943">
    <property type="entry name" value="HTH_CROC1"/>
    <property type="match status" value="1"/>
</dbReference>
<accession>A0ABV8DME5</accession>
<sequence length="310" mass="32608">MQSGKALRTAREAAGVSLRALARRAHYSPGYLSQVENGQRPVTPEIVAAYECTLGTDVGRLASATASPQHVDASALDDVADMLAAIRRLEDRVGAVAVLPAVRGMAEMSEQFAGESRGSIAAPAARLASEVSQFRGWLEHAAGADPAARRSLSTALKLAEECGDPDRLTHALSFRAYVEAESANYAAAGALSAAAVAVPGAHPLLGVYERFQRARVLALTGEPRAAEAALADADHAQAAAEDETPPEAGYRYTPGFYGLQRARVLRTLGLTEQASAEVVAAVEALPEEHRRAPWAVKWRAAASGEIDVPH</sequence>
<gene>
    <name evidence="2" type="ORF">ACFO0B_04420</name>
</gene>
<proteinExistence type="predicted"/>
<feature type="domain" description="HTH cro/C1-type" evidence="1">
    <location>
        <begin position="7"/>
        <end position="61"/>
    </location>
</feature>